<evidence type="ECO:0000256" key="5">
    <source>
        <dbReference type="SAM" id="SignalP"/>
    </source>
</evidence>
<dbReference type="InterPro" id="IPR008979">
    <property type="entry name" value="Galactose-bd-like_sf"/>
</dbReference>
<keyword evidence="3 4" id="KW-0326">Glycosidase</keyword>
<comment type="caution">
    <text evidence="7">The sequence shown here is derived from an EMBL/GenBank/DDBJ whole genome shotgun (WGS) entry which is preliminary data.</text>
</comment>
<evidence type="ECO:0000256" key="4">
    <source>
        <dbReference type="PROSITE-ProRule" id="PRU01100"/>
    </source>
</evidence>
<protein>
    <submittedName>
        <fullName evidence="7">Carbohydrate binding protein with CBM11 domain</fullName>
    </submittedName>
</protein>
<dbReference type="InterPro" id="IPR000805">
    <property type="entry name" value="Glyco_hydro_26"/>
</dbReference>
<dbReference type="Gene3D" id="3.20.20.80">
    <property type="entry name" value="Glycosidases"/>
    <property type="match status" value="1"/>
</dbReference>
<gene>
    <name evidence="7" type="ORF">C8E03_113105</name>
</gene>
<dbReference type="InterPro" id="IPR022790">
    <property type="entry name" value="GH26_dom"/>
</dbReference>
<feature type="signal peptide" evidence="5">
    <location>
        <begin position="1"/>
        <end position="26"/>
    </location>
</feature>
<evidence type="ECO:0000259" key="6">
    <source>
        <dbReference type="PROSITE" id="PS51764"/>
    </source>
</evidence>
<accession>A0A318EN04</accession>
<sequence>MIKQTLKRIYSIFLTVLVSSCGIAMSFENQGSAAEDTQGWRADDIYVNSTESIKALDVLAIKNKKLITYDLNGKAQSTKLSSKVNLVDVNATNEVKQIYAYLEAVGKSSSAIFGHQSDTHQKAGDSTLSCSDTYDITGSYSGVIGIDALSLVGNEYSASRYNSELRNTIGGEKIPETAAGNVEAAAKLTNYNIENGAIITLSAHMPNFSFVQESGSYDGINSYSKYNFSGYTPNTIGGDVMNQLMPGGKYNEIYTAYLDMLADYASQVEGAILFRPFHENTGSWFWWGAAYCDEATYKNVYKYTVEYLRDIKQIHNLIYVYGPSCDAENTEQYGLRYPGDDYVDMIGFDMYNIDPAQDNTQWYTNFQNELNIVEAFAKEHKKLFAVTETGVGTSVADDADNQTALHKSENKAKDWYQKVQAMVANSNASYFLVWANFSEKDGFYTPYVKAINEDKSLYGHEMLDYFIQYYNDPTTIFAADQKQILNNDIKNINIKAKATTKNAIGYITSPVSGSRILDNVTITARVTNAKKKDAVTFVLTGATKQTLTAKASGDEVTYCANINSDILKALGEKTGTIELLINGVSNDTINTIFNIPEAVEDPYCVDNFENYSGEDSILNKKWSTNKNTGDTISLSLSDEKEKINSGSYALKFNYDEASNGWAGATLTKQADWSDCNALQFFTIPDGNNQKVVIQLTANGKVYETYLNEYEQYRISTAPMLITIPFATFCERDTEGKPTGGLLNDCSNITSIGLWVNAIADSAAIKDGRVQGNIYYDDIMAVHSDSTTVNFELR</sequence>
<keyword evidence="2 4" id="KW-0378">Hydrolase</keyword>
<comment type="similarity">
    <text evidence="1 4">Belongs to the glycosyl hydrolase 26 family.</text>
</comment>
<dbReference type="EMBL" id="QICS01000013">
    <property type="protein sequence ID" value="PXV86320.1"/>
    <property type="molecule type" value="Genomic_DNA"/>
</dbReference>
<dbReference type="GO" id="GO:0008810">
    <property type="term" value="F:cellulase activity"/>
    <property type="evidence" value="ECO:0007669"/>
    <property type="project" value="InterPro"/>
</dbReference>
<dbReference type="AlphaFoldDB" id="A0A318EN04"/>
<dbReference type="SUPFAM" id="SSF51445">
    <property type="entry name" value="(Trans)glycosidases"/>
    <property type="match status" value="1"/>
</dbReference>
<dbReference type="PROSITE" id="PS51764">
    <property type="entry name" value="GH26"/>
    <property type="match status" value="1"/>
</dbReference>
<feature type="active site" description="Nucleophile" evidence="4">
    <location>
        <position position="388"/>
    </location>
</feature>
<dbReference type="InterPro" id="IPR005087">
    <property type="entry name" value="CBM11"/>
</dbReference>
<evidence type="ECO:0000313" key="8">
    <source>
        <dbReference type="Proteomes" id="UP000247523"/>
    </source>
</evidence>
<dbReference type="RefSeq" id="WP_110291796.1">
    <property type="nucleotide sequence ID" value="NZ_QICS01000013.1"/>
</dbReference>
<dbReference type="PANTHER" id="PTHR40079">
    <property type="entry name" value="MANNAN ENDO-1,4-BETA-MANNOSIDASE E-RELATED"/>
    <property type="match status" value="1"/>
</dbReference>
<dbReference type="GO" id="GO:0016985">
    <property type="term" value="F:mannan endo-1,4-beta-mannosidase activity"/>
    <property type="evidence" value="ECO:0007669"/>
    <property type="project" value="InterPro"/>
</dbReference>
<evidence type="ECO:0000256" key="2">
    <source>
        <dbReference type="ARBA" id="ARBA00022801"/>
    </source>
</evidence>
<evidence type="ECO:0000256" key="1">
    <source>
        <dbReference type="ARBA" id="ARBA00007754"/>
    </source>
</evidence>
<organism evidence="7 8">
    <name type="scientific">Lachnotalea glycerini</name>
    <dbReference type="NCBI Taxonomy" id="1763509"/>
    <lineage>
        <taxon>Bacteria</taxon>
        <taxon>Bacillati</taxon>
        <taxon>Bacillota</taxon>
        <taxon>Clostridia</taxon>
        <taxon>Lachnospirales</taxon>
        <taxon>Lachnospiraceae</taxon>
        <taxon>Lachnotalea</taxon>
    </lineage>
</organism>
<feature type="active site" description="Proton donor" evidence="4">
    <location>
        <position position="279"/>
    </location>
</feature>
<dbReference type="GO" id="GO:0030245">
    <property type="term" value="P:cellulose catabolic process"/>
    <property type="evidence" value="ECO:0007669"/>
    <property type="project" value="InterPro"/>
</dbReference>
<name>A0A318EN04_9FIRM</name>
<dbReference type="Proteomes" id="UP000247523">
    <property type="component" value="Unassembled WGS sequence"/>
</dbReference>
<reference evidence="7 8" key="1">
    <citation type="submission" date="2018-05" db="EMBL/GenBank/DDBJ databases">
        <title>Genomic Encyclopedia of Type Strains, Phase IV (KMG-IV): sequencing the most valuable type-strain genomes for metagenomic binning, comparative biology and taxonomic classification.</title>
        <authorList>
            <person name="Goeker M."/>
        </authorList>
    </citation>
    <scope>NUCLEOTIDE SEQUENCE [LARGE SCALE GENOMIC DNA]</scope>
    <source>
        <strain evidence="7 8">DSM 28816</strain>
    </source>
</reference>
<feature type="chain" id="PRO_5039015738" evidence="5">
    <location>
        <begin position="27"/>
        <end position="793"/>
    </location>
</feature>
<feature type="domain" description="GH26" evidence="6">
    <location>
        <begin position="93"/>
        <end position="479"/>
    </location>
</feature>
<evidence type="ECO:0000313" key="7">
    <source>
        <dbReference type="EMBL" id="PXV86320.1"/>
    </source>
</evidence>
<dbReference type="Pfam" id="PF02156">
    <property type="entry name" value="Glyco_hydro_26"/>
    <property type="match status" value="1"/>
</dbReference>
<proteinExistence type="inferred from homology"/>
<dbReference type="SUPFAM" id="SSF49785">
    <property type="entry name" value="Galactose-binding domain-like"/>
    <property type="match status" value="1"/>
</dbReference>
<dbReference type="Pfam" id="PF03425">
    <property type="entry name" value="CBM_11"/>
    <property type="match status" value="1"/>
</dbReference>
<dbReference type="InterPro" id="IPR017853">
    <property type="entry name" value="GH"/>
</dbReference>
<dbReference type="PRINTS" id="PR00739">
    <property type="entry name" value="GLHYDRLASE26"/>
</dbReference>
<evidence type="ECO:0000256" key="3">
    <source>
        <dbReference type="ARBA" id="ARBA00023295"/>
    </source>
</evidence>
<dbReference type="PROSITE" id="PS51257">
    <property type="entry name" value="PROKAR_LIPOPROTEIN"/>
    <property type="match status" value="1"/>
</dbReference>
<keyword evidence="5" id="KW-0732">Signal</keyword>
<dbReference type="PANTHER" id="PTHR40079:SF4">
    <property type="entry name" value="GH26 DOMAIN-CONTAINING PROTEIN-RELATED"/>
    <property type="match status" value="1"/>
</dbReference>
<dbReference type="GO" id="GO:0006080">
    <property type="term" value="P:substituted mannan metabolic process"/>
    <property type="evidence" value="ECO:0007669"/>
    <property type="project" value="InterPro"/>
</dbReference>